<evidence type="ECO:0000313" key="3">
    <source>
        <dbReference type="Proteomes" id="UP000310374"/>
    </source>
</evidence>
<name>A0AB74JHM4_AURPU</name>
<comment type="caution">
    <text evidence="2">The sequence shown here is derived from an EMBL/GenBank/DDBJ whole genome shotgun (WGS) entry which is preliminary data.</text>
</comment>
<proteinExistence type="predicted"/>
<organism evidence="2 3">
    <name type="scientific">Aureobasidium pullulans</name>
    <name type="common">Black yeast</name>
    <name type="synonym">Pullularia pullulans</name>
    <dbReference type="NCBI Taxonomy" id="5580"/>
    <lineage>
        <taxon>Eukaryota</taxon>
        <taxon>Fungi</taxon>
        <taxon>Dikarya</taxon>
        <taxon>Ascomycota</taxon>
        <taxon>Pezizomycotina</taxon>
        <taxon>Dothideomycetes</taxon>
        <taxon>Dothideomycetidae</taxon>
        <taxon>Dothideales</taxon>
        <taxon>Saccotheciaceae</taxon>
        <taxon>Aureobasidium</taxon>
    </lineage>
</organism>
<dbReference type="Proteomes" id="UP000310374">
    <property type="component" value="Unassembled WGS sequence"/>
</dbReference>
<sequence length="171" mass="19289">MATPDRESAMYALAMGIVHDPGVTRAVRWLGPTKERQAFDILKRLSNILFFPTDKCLDAKHIFQLASQWNTRHVSKIRVFLQDGSDFTKSPVEECGNEPKPVLLRLDEKRWEVLCYFQKPAEPIPETTTSKPRYAESLVAAAEPTVAVTTSEDPGKTLRTDTNEEVKSTPK</sequence>
<dbReference type="EMBL" id="QZAT01000178">
    <property type="protein sequence ID" value="THX22601.1"/>
    <property type="molecule type" value="Genomic_DNA"/>
</dbReference>
<feature type="region of interest" description="Disordered" evidence="1">
    <location>
        <begin position="144"/>
        <end position="171"/>
    </location>
</feature>
<feature type="compositionally biased region" description="Basic and acidic residues" evidence="1">
    <location>
        <begin position="153"/>
        <end position="171"/>
    </location>
</feature>
<dbReference type="AlphaFoldDB" id="A0AB74JHM4"/>
<accession>A0AB74JHM4</accession>
<evidence type="ECO:0000256" key="1">
    <source>
        <dbReference type="SAM" id="MobiDB-lite"/>
    </source>
</evidence>
<protein>
    <submittedName>
        <fullName evidence="2">Uncharacterized protein</fullName>
    </submittedName>
</protein>
<reference evidence="2 3" key="1">
    <citation type="submission" date="2018-10" db="EMBL/GenBank/DDBJ databases">
        <title>Fifty Aureobasidium pullulans genomes reveal a recombining polyextremotolerant generalist.</title>
        <authorList>
            <person name="Gostincar C."/>
            <person name="Turk M."/>
            <person name="Zajc J."/>
            <person name="Gunde-Cimerman N."/>
        </authorList>
    </citation>
    <scope>NUCLEOTIDE SEQUENCE [LARGE SCALE GENOMIC DNA]</scope>
    <source>
        <strain evidence="2 3">EXF-10081</strain>
    </source>
</reference>
<evidence type="ECO:0000313" key="2">
    <source>
        <dbReference type="EMBL" id="THX22601.1"/>
    </source>
</evidence>
<gene>
    <name evidence="2" type="ORF">D6D12_09036</name>
</gene>